<reference evidence="1" key="1">
    <citation type="submission" date="2023-05" db="EMBL/GenBank/DDBJ databases">
        <authorList>
            <person name="Zhang X."/>
        </authorList>
    </citation>
    <scope>NUCLEOTIDE SEQUENCE</scope>
    <source>
        <strain evidence="1">BD1B2-1</strain>
    </source>
</reference>
<accession>A0AAE3RA55</accession>
<dbReference type="Gene3D" id="3.30.70.100">
    <property type="match status" value="1"/>
</dbReference>
<sequence length="108" mass="12696">MEPNTSERLYITLLLFVKGGKENVFLEYEAAVLPILPKYNGMLHYRIRPEQTAYIQPKEDVPYEIHLVSFASDTDFDNYRQDPERQQYTPLFQESVEKIVLVKGHIMS</sequence>
<dbReference type="Proteomes" id="UP001232063">
    <property type="component" value="Unassembled WGS sequence"/>
</dbReference>
<dbReference type="AlphaFoldDB" id="A0AAE3RA55"/>
<proteinExistence type="predicted"/>
<dbReference type="SUPFAM" id="SSF54909">
    <property type="entry name" value="Dimeric alpha+beta barrel"/>
    <property type="match status" value="1"/>
</dbReference>
<comment type="caution">
    <text evidence="1">The sequence shown here is derived from an EMBL/GenBank/DDBJ whole genome shotgun (WGS) entry which is preliminary data.</text>
</comment>
<keyword evidence="2" id="KW-1185">Reference proteome</keyword>
<protein>
    <submittedName>
        <fullName evidence="1">DUF1330 domain-containing protein</fullName>
    </submittedName>
</protein>
<evidence type="ECO:0000313" key="1">
    <source>
        <dbReference type="EMBL" id="MDJ1504279.1"/>
    </source>
</evidence>
<dbReference type="RefSeq" id="WP_314515396.1">
    <property type="nucleotide sequence ID" value="NZ_JASJOU010000011.1"/>
</dbReference>
<gene>
    <name evidence="1" type="ORF">QNI22_26710</name>
</gene>
<dbReference type="EMBL" id="JASJOU010000011">
    <property type="protein sequence ID" value="MDJ1504279.1"/>
    <property type="molecule type" value="Genomic_DNA"/>
</dbReference>
<organism evidence="1 2">
    <name type="scientific">Xanthocytophaga agilis</name>
    <dbReference type="NCBI Taxonomy" id="3048010"/>
    <lineage>
        <taxon>Bacteria</taxon>
        <taxon>Pseudomonadati</taxon>
        <taxon>Bacteroidota</taxon>
        <taxon>Cytophagia</taxon>
        <taxon>Cytophagales</taxon>
        <taxon>Rhodocytophagaceae</taxon>
        <taxon>Xanthocytophaga</taxon>
    </lineage>
</organism>
<name>A0AAE3RA55_9BACT</name>
<evidence type="ECO:0000313" key="2">
    <source>
        <dbReference type="Proteomes" id="UP001232063"/>
    </source>
</evidence>
<dbReference type="InterPro" id="IPR011008">
    <property type="entry name" value="Dimeric_a/b-barrel"/>
</dbReference>